<dbReference type="PRINTS" id="PR00344">
    <property type="entry name" value="BCTRLSENSOR"/>
</dbReference>
<keyword evidence="10" id="KW-0472">Membrane</keyword>
<evidence type="ECO:0000256" key="6">
    <source>
        <dbReference type="ARBA" id="ARBA00022777"/>
    </source>
</evidence>
<keyword evidence="9" id="KW-0175">Coiled coil</keyword>
<keyword evidence="3" id="KW-0597">Phosphoprotein</keyword>
<dbReference type="SUPFAM" id="SSF55874">
    <property type="entry name" value="ATPase domain of HSP90 chaperone/DNA topoisomerase II/histidine kinase"/>
    <property type="match status" value="1"/>
</dbReference>
<keyword evidence="10" id="KW-0812">Transmembrane</keyword>
<feature type="domain" description="Histidine kinase" evidence="11">
    <location>
        <begin position="477"/>
        <end position="693"/>
    </location>
</feature>
<evidence type="ECO:0000256" key="2">
    <source>
        <dbReference type="ARBA" id="ARBA00012438"/>
    </source>
</evidence>
<comment type="catalytic activity">
    <reaction evidence="1">
        <text>ATP + protein L-histidine = ADP + protein N-phospho-L-histidine.</text>
        <dbReference type="EC" id="2.7.13.3"/>
    </reaction>
</comment>
<gene>
    <name evidence="12" type="ORF">LCGC14_0745710</name>
</gene>
<evidence type="ECO:0000256" key="9">
    <source>
        <dbReference type="SAM" id="Coils"/>
    </source>
</evidence>
<dbReference type="InterPro" id="IPR011990">
    <property type="entry name" value="TPR-like_helical_dom_sf"/>
</dbReference>
<accession>A0A0F9Q5F5</accession>
<evidence type="ECO:0000256" key="8">
    <source>
        <dbReference type="ARBA" id="ARBA00023012"/>
    </source>
</evidence>
<dbReference type="InterPro" id="IPR005467">
    <property type="entry name" value="His_kinase_dom"/>
</dbReference>
<dbReference type="EC" id="2.7.13.3" evidence="2"/>
<reference evidence="12" key="1">
    <citation type="journal article" date="2015" name="Nature">
        <title>Complex archaea that bridge the gap between prokaryotes and eukaryotes.</title>
        <authorList>
            <person name="Spang A."/>
            <person name="Saw J.H."/>
            <person name="Jorgensen S.L."/>
            <person name="Zaremba-Niedzwiedzka K."/>
            <person name="Martijn J."/>
            <person name="Lind A.E."/>
            <person name="van Eijk R."/>
            <person name="Schleper C."/>
            <person name="Guy L."/>
            <person name="Ettema T.J."/>
        </authorList>
    </citation>
    <scope>NUCLEOTIDE SEQUENCE</scope>
</reference>
<feature type="coiled-coil region" evidence="9">
    <location>
        <begin position="440"/>
        <end position="470"/>
    </location>
</feature>
<name>A0A0F9Q5F5_9ZZZZ</name>
<evidence type="ECO:0000256" key="1">
    <source>
        <dbReference type="ARBA" id="ARBA00000085"/>
    </source>
</evidence>
<dbReference type="SUPFAM" id="SSF48452">
    <property type="entry name" value="TPR-like"/>
    <property type="match status" value="1"/>
</dbReference>
<comment type="caution">
    <text evidence="12">The sequence shown here is derived from an EMBL/GenBank/DDBJ whole genome shotgun (WGS) entry which is preliminary data.</text>
</comment>
<evidence type="ECO:0000256" key="3">
    <source>
        <dbReference type="ARBA" id="ARBA00022553"/>
    </source>
</evidence>
<evidence type="ECO:0000256" key="10">
    <source>
        <dbReference type="SAM" id="Phobius"/>
    </source>
</evidence>
<keyword evidence="10" id="KW-1133">Transmembrane helix</keyword>
<feature type="transmembrane region" description="Helical" evidence="10">
    <location>
        <begin position="397"/>
        <end position="416"/>
    </location>
</feature>
<dbReference type="SUPFAM" id="SSF47384">
    <property type="entry name" value="Homodimeric domain of signal transducing histidine kinase"/>
    <property type="match status" value="1"/>
</dbReference>
<dbReference type="PANTHER" id="PTHR42878">
    <property type="entry name" value="TWO-COMPONENT HISTIDINE KINASE"/>
    <property type="match status" value="1"/>
</dbReference>
<organism evidence="12">
    <name type="scientific">marine sediment metagenome</name>
    <dbReference type="NCBI Taxonomy" id="412755"/>
    <lineage>
        <taxon>unclassified sequences</taxon>
        <taxon>metagenomes</taxon>
        <taxon>ecological metagenomes</taxon>
    </lineage>
</organism>
<dbReference type="InterPro" id="IPR003594">
    <property type="entry name" value="HATPase_dom"/>
</dbReference>
<proteinExistence type="predicted"/>
<dbReference type="PANTHER" id="PTHR42878:SF7">
    <property type="entry name" value="SENSOR HISTIDINE KINASE GLRK"/>
    <property type="match status" value="1"/>
</dbReference>
<dbReference type="AlphaFoldDB" id="A0A0F9Q5F5"/>
<dbReference type="InterPro" id="IPR003661">
    <property type="entry name" value="HisK_dim/P_dom"/>
</dbReference>
<evidence type="ECO:0000256" key="4">
    <source>
        <dbReference type="ARBA" id="ARBA00022679"/>
    </source>
</evidence>
<dbReference type="InterPro" id="IPR036097">
    <property type="entry name" value="HisK_dim/P_sf"/>
</dbReference>
<protein>
    <recommendedName>
        <fullName evidence="2">histidine kinase</fullName>
        <ecNumber evidence="2">2.7.13.3</ecNumber>
    </recommendedName>
</protein>
<keyword evidence="4" id="KW-0808">Transferase</keyword>
<dbReference type="GO" id="GO:0007234">
    <property type="term" value="P:osmosensory signaling via phosphorelay pathway"/>
    <property type="evidence" value="ECO:0007669"/>
    <property type="project" value="TreeGrafter"/>
</dbReference>
<dbReference type="InterPro" id="IPR050351">
    <property type="entry name" value="BphY/WalK/GraS-like"/>
</dbReference>
<dbReference type="GO" id="GO:0000155">
    <property type="term" value="F:phosphorelay sensor kinase activity"/>
    <property type="evidence" value="ECO:0007669"/>
    <property type="project" value="InterPro"/>
</dbReference>
<dbReference type="Gene3D" id="3.30.565.10">
    <property type="entry name" value="Histidine kinase-like ATPase, C-terminal domain"/>
    <property type="match status" value="1"/>
</dbReference>
<evidence type="ECO:0000259" key="11">
    <source>
        <dbReference type="PROSITE" id="PS50109"/>
    </source>
</evidence>
<dbReference type="PROSITE" id="PS50109">
    <property type="entry name" value="HIS_KIN"/>
    <property type="match status" value="1"/>
</dbReference>
<dbReference type="Gene3D" id="1.25.40.10">
    <property type="entry name" value="Tetratricopeptide repeat domain"/>
    <property type="match status" value="1"/>
</dbReference>
<dbReference type="CDD" id="cd00082">
    <property type="entry name" value="HisKA"/>
    <property type="match status" value="1"/>
</dbReference>
<dbReference type="FunFam" id="3.30.565.10:FF:000006">
    <property type="entry name" value="Sensor histidine kinase WalK"/>
    <property type="match status" value="1"/>
</dbReference>
<dbReference type="Pfam" id="PF02518">
    <property type="entry name" value="HATPase_c"/>
    <property type="match status" value="1"/>
</dbReference>
<dbReference type="CDD" id="cd00075">
    <property type="entry name" value="HATPase"/>
    <property type="match status" value="1"/>
</dbReference>
<dbReference type="Gene3D" id="1.10.287.130">
    <property type="match status" value="1"/>
</dbReference>
<dbReference type="EMBL" id="LAZR01001776">
    <property type="protein sequence ID" value="KKN39215.1"/>
    <property type="molecule type" value="Genomic_DNA"/>
</dbReference>
<evidence type="ECO:0000256" key="7">
    <source>
        <dbReference type="ARBA" id="ARBA00022840"/>
    </source>
</evidence>
<evidence type="ECO:0000256" key="5">
    <source>
        <dbReference type="ARBA" id="ARBA00022741"/>
    </source>
</evidence>
<dbReference type="SMART" id="SM00387">
    <property type="entry name" value="HATPase_c"/>
    <property type="match status" value="1"/>
</dbReference>
<keyword evidence="7" id="KW-0067">ATP-binding</keyword>
<sequence>MFPRVIYYVLIVSVFCLISQSGAFAQTKTLQEFLPPCDYIEELNEPLEIGGKPIRHANSNSIIYDYCRAKNSKDYQGMARALYTLADNQDIFREDVELAGKMHAYLMESLRLSRKFNFPQEEMSALEVLISNFTHYQFYNPAQHLTRQFKTLALREGDSIRIAEGLMLEGRIYREQKLWANSDSVLKRSFNYFKDTPKGRRIKTYGYLHMASLKNEQGEYAKGLQYSEEGIQLIKQDLSSDIYFLVAHLAFQKMASKTGLGNYDYADLLNQLKNNGSIGDMVWVKIKLNYYEGILYEKAGEPLKAISTYLKATEMLSNYGTSQEIMAFTKRLFPLLKEQGKLDNEAYDSYTHLIRNLEKAEKEKRMAFLFTSYYHEFQEDAAQLEMTEIRLKSSKKFIYVLSILIFFIVLAVLKLYDLYRTKLRLNEKIKKINSELKVTVAELSTNTQHLNEAKKNLEQSLEKRELLIKRLKNFSSVAAHDLKEPSITILSLSRLLGRTLPGKMTEGESELFGHINQSAKRMISMVKRLYDYSSNTLALLNKFKPVDLNKIVENVQDDLYDKIQKSKAEIDVVNLHTVIGDRMMLYQVFQNLISNSIKYGKEDTPPKIKIDSVVSEDNQLVVSVEDNGRGITENPEQSIFKNFTRGIEIKDTEGHGLGLATCKEIIDIHKGKIWYSSVPGAGTTFYIMFPEFVDKSASAVRQINIA</sequence>
<keyword evidence="6" id="KW-0418">Kinase</keyword>
<dbReference type="GO" id="GO:0030295">
    <property type="term" value="F:protein kinase activator activity"/>
    <property type="evidence" value="ECO:0007669"/>
    <property type="project" value="TreeGrafter"/>
</dbReference>
<dbReference type="GO" id="GO:0000156">
    <property type="term" value="F:phosphorelay response regulator activity"/>
    <property type="evidence" value="ECO:0007669"/>
    <property type="project" value="TreeGrafter"/>
</dbReference>
<keyword evidence="5" id="KW-0547">Nucleotide-binding</keyword>
<evidence type="ECO:0000313" key="12">
    <source>
        <dbReference type="EMBL" id="KKN39215.1"/>
    </source>
</evidence>
<dbReference type="GO" id="GO:0005524">
    <property type="term" value="F:ATP binding"/>
    <property type="evidence" value="ECO:0007669"/>
    <property type="project" value="UniProtKB-KW"/>
</dbReference>
<dbReference type="InterPro" id="IPR004358">
    <property type="entry name" value="Sig_transdc_His_kin-like_C"/>
</dbReference>
<keyword evidence="8" id="KW-0902">Two-component regulatory system</keyword>
<dbReference type="InterPro" id="IPR036890">
    <property type="entry name" value="HATPase_C_sf"/>
</dbReference>